<gene>
    <name evidence="1" type="ORF">ACFQ3U_08695</name>
</gene>
<organism evidence="1 2">
    <name type="scientific">Leucobacter albus</name>
    <dbReference type="NCBI Taxonomy" id="272210"/>
    <lineage>
        <taxon>Bacteria</taxon>
        <taxon>Bacillati</taxon>
        <taxon>Actinomycetota</taxon>
        <taxon>Actinomycetes</taxon>
        <taxon>Micrococcales</taxon>
        <taxon>Microbacteriaceae</taxon>
        <taxon>Leucobacter</taxon>
    </lineage>
</organism>
<dbReference type="Proteomes" id="UP001597181">
    <property type="component" value="Unassembled WGS sequence"/>
</dbReference>
<name>A0ABW3TP26_9MICO</name>
<protein>
    <submittedName>
        <fullName evidence="1">Uncharacterized protein</fullName>
    </submittedName>
</protein>
<dbReference type="RefSeq" id="WP_343961888.1">
    <property type="nucleotide sequence ID" value="NZ_BAAAKZ010000013.1"/>
</dbReference>
<accession>A0ABW3TP26</accession>
<dbReference type="EMBL" id="JBHTLY010000003">
    <property type="protein sequence ID" value="MFD1201969.1"/>
    <property type="molecule type" value="Genomic_DNA"/>
</dbReference>
<evidence type="ECO:0000313" key="1">
    <source>
        <dbReference type="EMBL" id="MFD1201969.1"/>
    </source>
</evidence>
<comment type="caution">
    <text evidence="1">The sequence shown here is derived from an EMBL/GenBank/DDBJ whole genome shotgun (WGS) entry which is preliminary data.</text>
</comment>
<proteinExistence type="predicted"/>
<sequence length="81" mass="8737">MATANTAPATTAAVDSIAEIDRSEITRTLNLVKHEVGELFADAKRKRPFFAASKPEAAAKLAASLKALQEFADHLDSIKKR</sequence>
<keyword evidence="2" id="KW-1185">Reference proteome</keyword>
<reference evidence="2" key="1">
    <citation type="journal article" date="2019" name="Int. J. Syst. Evol. Microbiol.">
        <title>The Global Catalogue of Microorganisms (GCM) 10K type strain sequencing project: providing services to taxonomists for standard genome sequencing and annotation.</title>
        <authorList>
            <consortium name="The Broad Institute Genomics Platform"/>
            <consortium name="The Broad Institute Genome Sequencing Center for Infectious Disease"/>
            <person name="Wu L."/>
            <person name="Ma J."/>
        </authorList>
    </citation>
    <scope>NUCLEOTIDE SEQUENCE [LARGE SCALE GENOMIC DNA]</scope>
    <source>
        <strain evidence="2">CCUG 50213</strain>
    </source>
</reference>
<evidence type="ECO:0000313" key="2">
    <source>
        <dbReference type="Proteomes" id="UP001597181"/>
    </source>
</evidence>